<feature type="transmembrane region" description="Helical" evidence="8">
    <location>
        <begin position="329"/>
        <end position="349"/>
    </location>
</feature>
<proteinExistence type="predicted"/>
<protein>
    <submittedName>
        <fullName evidence="10">MFS transporter</fullName>
    </submittedName>
</protein>
<dbReference type="InterPro" id="IPR024989">
    <property type="entry name" value="MFS_assoc_dom"/>
</dbReference>
<dbReference type="InterPro" id="IPR020846">
    <property type="entry name" value="MFS_dom"/>
</dbReference>
<keyword evidence="6 8" id="KW-1133">Transmembrane helix</keyword>
<keyword evidence="2" id="KW-0813">Transport</keyword>
<comment type="subcellular location">
    <subcellularLocation>
        <location evidence="1">Cell inner membrane</location>
        <topology evidence="1">Multi-pass membrane protein</topology>
    </subcellularLocation>
</comment>
<evidence type="ECO:0000256" key="6">
    <source>
        <dbReference type="ARBA" id="ARBA00022989"/>
    </source>
</evidence>
<dbReference type="Pfam" id="PF12832">
    <property type="entry name" value="MFS_1_like"/>
    <property type="match status" value="1"/>
</dbReference>
<feature type="transmembrane region" description="Helical" evidence="8">
    <location>
        <begin position="395"/>
        <end position="414"/>
    </location>
</feature>
<dbReference type="PANTHER" id="PTHR23522">
    <property type="entry name" value="BLL5896 PROTEIN"/>
    <property type="match status" value="1"/>
</dbReference>
<evidence type="ECO:0000256" key="4">
    <source>
        <dbReference type="ARBA" id="ARBA00022519"/>
    </source>
</evidence>
<evidence type="ECO:0000256" key="2">
    <source>
        <dbReference type="ARBA" id="ARBA00022448"/>
    </source>
</evidence>
<dbReference type="RefSeq" id="WP_233696000.1">
    <property type="nucleotide sequence ID" value="NZ_JAJNBZ010000003.1"/>
</dbReference>
<organism evidence="10 11">
    <name type="scientific">Paenibacillus profundus</name>
    <dbReference type="NCBI Taxonomy" id="1173085"/>
    <lineage>
        <taxon>Bacteria</taxon>
        <taxon>Bacillati</taxon>
        <taxon>Bacillota</taxon>
        <taxon>Bacilli</taxon>
        <taxon>Bacillales</taxon>
        <taxon>Paenibacillaceae</taxon>
        <taxon>Paenibacillus</taxon>
    </lineage>
</organism>
<dbReference type="Proteomes" id="UP001199916">
    <property type="component" value="Unassembled WGS sequence"/>
</dbReference>
<keyword evidence="4" id="KW-0997">Cell inner membrane</keyword>
<gene>
    <name evidence="10" type="ORF">LQV63_05840</name>
</gene>
<evidence type="ECO:0000256" key="5">
    <source>
        <dbReference type="ARBA" id="ARBA00022692"/>
    </source>
</evidence>
<feature type="domain" description="Major facilitator superfamily (MFS) profile" evidence="9">
    <location>
        <begin position="238"/>
        <end position="433"/>
    </location>
</feature>
<evidence type="ECO:0000259" key="9">
    <source>
        <dbReference type="PROSITE" id="PS50850"/>
    </source>
</evidence>
<name>A0ABS8YEQ9_9BACL</name>
<keyword evidence="11" id="KW-1185">Reference proteome</keyword>
<accession>A0ABS8YEQ9</accession>
<evidence type="ECO:0000256" key="8">
    <source>
        <dbReference type="SAM" id="Phobius"/>
    </source>
</evidence>
<feature type="transmembrane region" description="Helical" evidence="8">
    <location>
        <begin position="105"/>
        <end position="129"/>
    </location>
</feature>
<evidence type="ECO:0000256" key="3">
    <source>
        <dbReference type="ARBA" id="ARBA00022475"/>
    </source>
</evidence>
<feature type="transmembrane region" description="Helical" evidence="8">
    <location>
        <begin position="54"/>
        <end position="70"/>
    </location>
</feature>
<keyword evidence="7 8" id="KW-0472">Membrane</keyword>
<evidence type="ECO:0000313" key="10">
    <source>
        <dbReference type="EMBL" id="MCE5168831.1"/>
    </source>
</evidence>
<dbReference type="SUPFAM" id="SSF103473">
    <property type="entry name" value="MFS general substrate transporter"/>
    <property type="match status" value="1"/>
</dbReference>
<evidence type="ECO:0000256" key="1">
    <source>
        <dbReference type="ARBA" id="ARBA00004429"/>
    </source>
</evidence>
<feature type="transmembrane region" description="Helical" evidence="8">
    <location>
        <begin position="141"/>
        <end position="162"/>
    </location>
</feature>
<sequence>MTSMESLNHSFYRKRQLRHMYVYMFMLFTPAAVFSSFFPLYYKDIGYSDAMYGLQNAVLPIVGMIGNYLIGYLSDKFAAMKPLLLALLLALIGVLFFVFHTSEPWTVMGLIFVFQFLWVPATSLTDSMAMLAARRLGDSYAVIRGCGAAGFAVSAVLIGWLLERLPGHASMGWIVMVLVGLTGCALLPLRDPRRDDTERNATEALAAEVSEESAGGLSTRKKPQAKVNMKEFWSYVFTRRFVLFMVVLIIYNMTLIFNDQYFSFMIRDMNGSSLDIGLGWMLPAATEVFVFLYLGRSGRQFRPLFMLALSAVIMAARALVIYTTDVLPLILFMQAVQGVGIALYFIYLAEYMMDLIPDRFRASGQAVMSVIMSIGATMTGSLIGAFIYNQLGTKALYLGMGLLLLVSAAGFIAAERLEGRHGTVCPETDTHSA</sequence>
<feature type="transmembrane region" description="Helical" evidence="8">
    <location>
        <begin position="277"/>
        <end position="295"/>
    </location>
</feature>
<reference evidence="10 11" key="1">
    <citation type="submission" date="2021-11" db="EMBL/GenBank/DDBJ databases">
        <title>Draft genome sequence of Paenibacillus profundus YoMME, a new Gram-positive bacteria with exoelectrogenic properties.</title>
        <authorList>
            <person name="Hubenova Y."/>
            <person name="Hubenova E."/>
            <person name="Manasiev Y."/>
            <person name="Peykov S."/>
            <person name="Mitov M."/>
        </authorList>
    </citation>
    <scope>NUCLEOTIDE SEQUENCE [LARGE SCALE GENOMIC DNA]</scope>
    <source>
        <strain evidence="10 11">YoMME</strain>
    </source>
</reference>
<comment type="caution">
    <text evidence="10">The sequence shown here is derived from an EMBL/GenBank/DDBJ whole genome shotgun (WGS) entry which is preliminary data.</text>
</comment>
<dbReference type="PANTHER" id="PTHR23522:SF10">
    <property type="entry name" value="3-PHENYLPROPIONIC ACID TRANSPORTER-RELATED"/>
    <property type="match status" value="1"/>
</dbReference>
<keyword evidence="3" id="KW-1003">Cell membrane</keyword>
<feature type="transmembrane region" description="Helical" evidence="8">
    <location>
        <begin position="168"/>
        <end position="189"/>
    </location>
</feature>
<evidence type="ECO:0000313" key="11">
    <source>
        <dbReference type="Proteomes" id="UP001199916"/>
    </source>
</evidence>
<feature type="transmembrane region" description="Helical" evidence="8">
    <location>
        <begin position="21"/>
        <end position="42"/>
    </location>
</feature>
<keyword evidence="5 8" id="KW-0812">Transmembrane</keyword>
<evidence type="ECO:0000256" key="7">
    <source>
        <dbReference type="ARBA" id="ARBA00023136"/>
    </source>
</evidence>
<dbReference type="InterPro" id="IPR036259">
    <property type="entry name" value="MFS_trans_sf"/>
</dbReference>
<dbReference type="Gene3D" id="1.20.1250.20">
    <property type="entry name" value="MFS general substrate transporter like domains"/>
    <property type="match status" value="2"/>
</dbReference>
<dbReference type="EMBL" id="JAJNBZ010000003">
    <property type="protein sequence ID" value="MCE5168831.1"/>
    <property type="molecule type" value="Genomic_DNA"/>
</dbReference>
<feature type="transmembrane region" description="Helical" evidence="8">
    <location>
        <begin position="304"/>
        <end position="323"/>
    </location>
</feature>
<feature type="transmembrane region" description="Helical" evidence="8">
    <location>
        <begin position="370"/>
        <end position="389"/>
    </location>
</feature>
<feature type="transmembrane region" description="Helical" evidence="8">
    <location>
        <begin position="82"/>
        <end position="99"/>
    </location>
</feature>
<feature type="transmembrane region" description="Helical" evidence="8">
    <location>
        <begin position="232"/>
        <end position="257"/>
    </location>
</feature>
<dbReference type="PROSITE" id="PS50850">
    <property type="entry name" value="MFS"/>
    <property type="match status" value="1"/>
</dbReference>